<organism evidence="2 3">
    <name type="scientific">Necator americanus</name>
    <name type="common">Human hookworm</name>
    <dbReference type="NCBI Taxonomy" id="51031"/>
    <lineage>
        <taxon>Eukaryota</taxon>
        <taxon>Metazoa</taxon>
        <taxon>Ecdysozoa</taxon>
        <taxon>Nematoda</taxon>
        <taxon>Chromadorea</taxon>
        <taxon>Rhabditida</taxon>
        <taxon>Rhabditina</taxon>
        <taxon>Rhabditomorpha</taxon>
        <taxon>Strongyloidea</taxon>
        <taxon>Ancylostomatidae</taxon>
        <taxon>Bunostominae</taxon>
        <taxon>Necator</taxon>
    </lineage>
</organism>
<accession>W2T6W7</accession>
<evidence type="ECO:0000313" key="3">
    <source>
        <dbReference type="Proteomes" id="UP000053676"/>
    </source>
</evidence>
<feature type="compositionally biased region" description="Basic and acidic residues" evidence="1">
    <location>
        <begin position="28"/>
        <end position="38"/>
    </location>
</feature>
<evidence type="ECO:0000256" key="1">
    <source>
        <dbReference type="SAM" id="MobiDB-lite"/>
    </source>
</evidence>
<dbReference type="AlphaFoldDB" id="W2T6W7"/>
<proteinExistence type="predicted"/>
<gene>
    <name evidence="2" type="ORF">NECAME_11100</name>
</gene>
<keyword evidence="3" id="KW-1185">Reference proteome</keyword>
<sequence>MYEQEEGNGSWENVETTQEVSGEGNASARDDGENRDVEVWTAPSSPTNERSNYKPRFKTSSRRILYRVDINSFDVPPKCCGVR</sequence>
<dbReference type="Proteomes" id="UP000053676">
    <property type="component" value="Unassembled WGS sequence"/>
</dbReference>
<feature type="compositionally biased region" description="Polar residues" evidence="1">
    <location>
        <begin position="10"/>
        <end position="20"/>
    </location>
</feature>
<name>W2T6W7_NECAM</name>
<protein>
    <submittedName>
        <fullName evidence="2">Uncharacterized protein</fullName>
    </submittedName>
</protein>
<feature type="region of interest" description="Disordered" evidence="1">
    <location>
        <begin position="1"/>
        <end position="56"/>
    </location>
</feature>
<dbReference type="EMBL" id="KI660175">
    <property type="protein sequence ID" value="ETN77374.1"/>
    <property type="molecule type" value="Genomic_DNA"/>
</dbReference>
<reference evidence="3" key="1">
    <citation type="journal article" date="2014" name="Nat. Genet.">
        <title>Genome of the human hookworm Necator americanus.</title>
        <authorList>
            <person name="Tang Y.T."/>
            <person name="Gao X."/>
            <person name="Rosa B.A."/>
            <person name="Abubucker S."/>
            <person name="Hallsworth-Pepin K."/>
            <person name="Martin J."/>
            <person name="Tyagi R."/>
            <person name="Heizer E."/>
            <person name="Zhang X."/>
            <person name="Bhonagiri-Palsikar V."/>
            <person name="Minx P."/>
            <person name="Warren W.C."/>
            <person name="Wang Q."/>
            <person name="Zhan B."/>
            <person name="Hotez P.J."/>
            <person name="Sternberg P.W."/>
            <person name="Dougall A."/>
            <person name="Gaze S.T."/>
            <person name="Mulvenna J."/>
            <person name="Sotillo J."/>
            <person name="Ranganathan S."/>
            <person name="Rabelo E.M."/>
            <person name="Wilson R.K."/>
            <person name="Felgner P.L."/>
            <person name="Bethony J."/>
            <person name="Hawdon J.M."/>
            <person name="Gasser R.B."/>
            <person name="Loukas A."/>
            <person name="Mitreva M."/>
        </authorList>
    </citation>
    <scope>NUCLEOTIDE SEQUENCE [LARGE SCALE GENOMIC DNA]</scope>
</reference>
<evidence type="ECO:0000313" key="2">
    <source>
        <dbReference type="EMBL" id="ETN77374.1"/>
    </source>
</evidence>
<dbReference type="KEGG" id="nai:NECAME_11100"/>